<dbReference type="Gene3D" id="3.40.50.720">
    <property type="entry name" value="NAD(P)-binding Rossmann-like Domain"/>
    <property type="match status" value="1"/>
</dbReference>
<dbReference type="InterPro" id="IPR002347">
    <property type="entry name" value="SDR_fam"/>
</dbReference>
<accession>A0ABP3WNT8</accession>
<dbReference type="PANTHER" id="PTHR42760">
    <property type="entry name" value="SHORT-CHAIN DEHYDROGENASES/REDUCTASES FAMILY MEMBER"/>
    <property type="match status" value="1"/>
</dbReference>
<dbReference type="SUPFAM" id="SSF51735">
    <property type="entry name" value="NAD(P)-binding Rossmann-fold domains"/>
    <property type="match status" value="1"/>
</dbReference>
<organism evidence="2 3">
    <name type="scientific">Aliiglaciecola litoralis</name>
    <dbReference type="NCBI Taxonomy" id="582857"/>
    <lineage>
        <taxon>Bacteria</taxon>
        <taxon>Pseudomonadati</taxon>
        <taxon>Pseudomonadota</taxon>
        <taxon>Gammaproteobacteria</taxon>
        <taxon>Alteromonadales</taxon>
        <taxon>Alteromonadaceae</taxon>
        <taxon>Aliiglaciecola</taxon>
    </lineage>
</organism>
<proteinExistence type="inferred from homology"/>
<evidence type="ECO:0000256" key="1">
    <source>
        <dbReference type="ARBA" id="ARBA00006484"/>
    </source>
</evidence>
<evidence type="ECO:0000313" key="2">
    <source>
        <dbReference type="EMBL" id="GAA0853046.1"/>
    </source>
</evidence>
<keyword evidence="3" id="KW-1185">Reference proteome</keyword>
<protein>
    <submittedName>
        <fullName evidence="2">Glucose 1-dehydrogenase</fullName>
    </submittedName>
</protein>
<dbReference type="EMBL" id="BAAAFD010000001">
    <property type="protein sequence ID" value="GAA0853046.1"/>
    <property type="molecule type" value="Genomic_DNA"/>
</dbReference>
<dbReference type="RefSeq" id="WP_343856162.1">
    <property type="nucleotide sequence ID" value="NZ_BAAAFD010000001.1"/>
</dbReference>
<dbReference type="InterPro" id="IPR036291">
    <property type="entry name" value="NAD(P)-bd_dom_sf"/>
</dbReference>
<evidence type="ECO:0000313" key="3">
    <source>
        <dbReference type="Proteomes" id="UP001500359"/>
    </source>
</evidence>
<comment type="caution">
    <text evidence="2">The sequence shown here is derived from an EMBL/GenBank/DDBJ whole genome shotgun (WGS) entry which is preliminary data.</text>
</comment>
<reference evidence="3" key="1">
    <citation type="journal article" date="2019" name="Int. J. Syst. Evol. Microbiol.">
        <title>The Global Catalogue of Microorganisms (GCM) 10K type strain sequencing project: providing services to taxonomists for standard genome sequencing and annotation.</title>
        <authorList>
            <consortium name="The Broad Institute Genomics Platform"/>
            <consortium name="The Broad Institute Genome Sequencing Center for Infectious Disease"/>
            <person name="Wu L."/>
            <person name="Ma J."/>
        </authorList>
    </citation>
    <scope>NUCLEOTIDE SEQUENCE [LARGE SCALE GENOMIC DNA]</scope>
    <source>
        <strain evidence="3">JCM 15896</strain>
    </source>
</reference>
<dbReference type="PRINTS" id="PR00081">
    <property type="entry name" value="GDHRDH"/>
</dbReference>
<dbReference type="Pfam" id="PF13561">
    <property type="entry name" value="adh_short_C2"/>
    <property type="match status" value="1"/>
</dbReference>
<name>A0ABP3WNT8_9ALTE</name>
<dbReference type="PROSITE" id="PS00061">
    <property type="entry name" value="ADH_SHORT"/>
    <property type="match status" value="1"/>
</dbReference>
<dbReference type="CDD" id="cd05233">
    <property type="entry name" value="SDR_c"/>
    <property type="match status" value="1"/>
</dbReference>
<dbReference type="Proteomes" id="UP001500359">
    <property type="component" value="Unassembled WGS sequence"/>
</dbReference>
<dbReference type="InterPro" id="IPR020904">
    <property type="entry name" value="Sc_DH/Rdtase_CS"/>
</dbReference>
<dbReference type="PANTHER" id="PTHR42760:SF124">
    <property type="entry name" value="SHORT-CHAIN DEHYDROGENASE_REDUCTASE"/>
    <property type="match status" value="1"/>
</dbReference>
<dbReference type="NCBIfam" id="NF005559">
    <property type="entry name" value="PRK07231.1"/>
    <property type="match status" value="1"/>
</dbReference>
<dbReference type="PRINTS" id="PR00080">
    <property type="entry name" value="SDRFAMILY"/>
</dbReference>
<gene>
    <name evidence="2" type="ORF">GCM10009114_04830</name>
</gene>
<comment type="similarity">
    <text evidence="1">Belongs to the short-chain dehydrogenases/reductases (SDR) family.</text>
</comment>
<sequence length="255" mass="27041">MDPLLDFTGQVAMITGAASGFGRLLAQGLAMRGCNLVIGDINPDELDITLNSLQLKKNKAIAVTCDVSDESQVKHMVDTAISHFDRLDIGVNNAGIAHSMTPLHEIEQHTLDKQMAVNVNGVMYGMKHQIAVMLKQGAGHIVNLSSMAGIGGAPKGAAYSAAKHAVVGLTRTAAVEYARKGIRANAICPFYSPTNILATDGFDSPQSQERLARGCPMRRLAQPQEVVNTMILILSPGNSYMSGQTIAIDGAVSAW</sequence>